<evidence type="ECO:0000256" key="4">
    <source>
        <dbReference type="ARBA" id="ARBA00022989"/>
    </source>
</evidence>
<dbReference type="EMBL" id="VSSQ01035225">
    <property type="protein sequence ID" value="MPM87398.1"/>
    <property type="molecule type" value="Genomic_DNA"/>
</dbReference>
<dbReference type="GO" id="GO:0005886">
    <property type="term" value="C:plasma membrane"/>
    <property type="evidence" value="ECO:0007669"/>
    <property type="project" value="UniProtKB-SubCell"/>
</dbReference>
<gene>
    <name evidence="7" type="ORF">SDC9_134494</name>
</gene>
<evidence type="ECO:0000256" key="3">
    <source>
        <dbReference type="ARBA" id="ARBA00022692"/>
    </source>
</evidence>
<dbReference type="AlphaFoldDB" id="A0A645DED2"/>
<feature type="transmembrane region" description="Helical" evidence="6">
    <location>
        <begin position="118"/>
        <end position="138"/>
    </location>
</feature>
<dbReference type="InterPro" id="IPR050833">
    <property type="entry name" value="Poly_Biosynth_Transport"/>
</dbReference>
<reference evidence="7" key="1">
    <citation type="submission" date="2019-08" db="EMBL/GenBank/DDBJ databases">
        <authorList>
            <person name="Kucharzyk K."/>
            <person name="Murdoch R.W."/>
            <person name="Higgins S."/>
            <person name="Loffler F."/>
        </authorList>
    </citation>
    <scope>NUCLEOTIDE SEQUENCE</scope>
</reference>
<protein>
    <submittedName>
        <fullName evidence="7">Uncharacterized protein</fullName>
    </submittedName>
</protein>
<keyword evidence="3 6" id="KW-0812">Transmembrane</keyword>
<organism evidence="7">
    <name type="scientific">bioreactor metagenome</name>
    <dbReference type="NCBI Taxonomy" id="1076179"/>
    <lineage>
        <taxon>unclassified sequences</taxon>
        <taxon>metagenomes</taxon>
        <taxon>ecological metagenomes</taxon>
    </lineage>
</organism>
<feature type="transmembrane region" description="Helical" evidence="6">
    <location>
        <begin position="88"/>
        <end position="106"/>
    </location>
</feature>
<keyword evidence="2" id="KW-1003">Cell membrane</keyword>
<feature type="transmembrane region" description="Helical" evidence="6">
    <location>
        <begin position="28"/>
        <end position="45"/>
    </location>
</feature>
<feature type="transmembrane region" description="Helical" evidence="6">
    <location>
        <begin position="57"/>
        <end position="76"/>
    </location>
</feature>
<evidence type="ECO:0000313" key="7">
    <source>
        <dbReference type="EMBL" id="MPM87398.1"/>
    </source>
</evidence>
<comment type="subcellular location">
    <subcellularLocation>
        <location evidence="1">Cell membrane</location>
        <topology evidence="1">Multi-pass membrane protein</topology>
    </subcellularLocation>
</comment>
<dbReference type="PANTHER" id="PTHR30250">
    <property type="entry name" value="PST FAMILY PREDICTED COLANIC ACID TRANSPORTER"/>
    <property type="match status" value="1"/>
</dbReference>
<sequence>MSTSIVLLGIHQVTTGVLQGLGHTTIPVINMGIAAIVKVILNWVLTAMPQLGIKGSAWATVADIGVAAIMNMVYVNRFVGYNIDLKEVLKTVVATVMMGIVVYYSYAEILLILNSNTLATIGAIAAGGIAYGVVLIITGSVHERDLSRIPLIGSLLCRLLRRVGVFKVS</sequence>
<evidence type="ECO:0000256" key="1">
    <source>
        <dbReference type="ARBA" id="ARBA00004651"/>
    </source>
</evidence>
<dbReference type="PANTHER" id="PTHR30250:SF29">
    <property type="entry name" value="POLYSACCHARIDE BIOSYNTHESIS PROTEIN C-TERMINAL DOMAIN-CONTAINING PROTEIN"/>
    <property type="match status" value="1"/>
</dbReference>
<accession>A0A645DED2</accession>
<name>A0A645DED2_9ZZZZ</name>
<comment type="caution">
    <text evidence="7">The sequence shown here is derived from an EMBL/GenBank/DDBJ whole genome shotgun (WGS) entry which is preliminary data.</text>
</comment>
<evidence type="ECO:0000256" key="2">
    <source>
        <dbReference type="ARBA" id="ARBA00022475"/>
    </source>
</evidence>
<evidence type="ECO:0000256" key="6">
    <source>
        <dbReference type="SAM" id="Phobius"/>
    </source>
</evidence>
<evidence type="ECO:0000256" key="5">
    <source>
        <dbReference type="ARBA" id="ARBA00023136"/>
    </source>
</evidence>
<keyword evidence="5 6" id="KW-0472">Membrane</keyword>
<keyword evidence="4 6" id="KW-1133">Transmembrane helix</keyword>
<proteinExistence type="predicted"/>